<feature type="compositionally biased region" description="Basic and acidic residues" evidence="5">
    <location>
        <begin position="412"/>
        <end position="428"/>
    </location>
</feature>
<keyword evidence="9" id="KW-1185">Reference proteome</keyword>
<feature type="transmembrane region" description="Helical" evidence="6">
    <location>
        <begin position="170"/>
        <end position="192"/>
    </location>
</feature>
<proteinExistence type="predicted"/>
<evidence type="ECO:0000256" key="6">
    <source>
        <dbReference type="SAM" id="Phobius"/>
    </source>
</evidence>
<feature type="region of interest" description="Disordered" evidence="5">
    <location>
        <begin position="385"/>
        <end position="428"/>
    </location>
</feature>
<dbReference type="Gene3D" id="1.20.1070.10">
    <property type="entry name" value="Rhodopsin 7-helix transmembrane proteins"/>
    <property type="match status" value="1"/>
</dbReference>
<evidence type="ECO:0000313" key="8">
    <source>
        <dbReference type="EMBL" id="KAH9521414.1"/>
    </source>
</evidence>
<feature type="transmembrane region" description="Helical" evidence="6">
    <location>
        <begin position="135"/>
        <end position="158"/>
    </location>
</feature>
<evidence type="ECO:0000313" key="9">
    <source>
        <dbReference type="Proteomes" id="UP000790347"/>
    </source>
</evidence>
<comment type="subcellular location">
    <subcellularLocation>
        <location evidence="1">Membrane</location>
        <topology evidence="1">Multi-pass membrane protein</topology>
    </subcellularLocation>
</comment>
<feature type="transmembrane region" description="Helical" evidence="6">
    <location>
        <begin position="340"/>
        <end position="363"/>
    </location>
</feature>
<keyword evidence="2 6" id="KW-0812">Transmembrane</keyword>
<dbReference type="PANTHER" id="PTHR45902">
    <property type="entry name" value="LATROPHILIN RECEPTOR-LIKE PROTEIN A"/>
    <property type="match status" value="1"/>
</dbReference>
<dbReference type="EMBL" id="ASGP02000002">
    <property type="protein sequence ID" value="KAH9521414.1"/>
    <property type="molecule type" value="Genomic_DNA"/>
</dbReference>
<reference evidence="8" key="2">
    <citation type="journal article" date="2022" name="Res Sq">
        <title>Comparative Genomics Reveals Insights into the Divergent Evolution of Astigmatic Mites and Household Pest Adaptations.</title>
        <authorList>
            <person name="Xiong Q."/>
            <person name="Wan A.T.-Y."/>
            <person name="Liu X.-Y."/>
            <person name="Fung C.S.-H."/>
            <person name="Xiao X."/>
            <person name="Malainual N."/>
            <person name="Hou J."/>
            <person name="Wang L."/>
            <person name="Wang M."/>
            <person name="Yang K."/>
            <person name="Cui Y."/>
            <person name="Leung E."/>
            <person name="Nong W."/>
            <person name="Shin S.-K."/>
            <person name="Au S."/>
            <person name="Jeong K.Y."/>
            <person name="Chew F.T."/>
            <person name="Hui J."/>
            <person name="Leung T.F."/>
            <person name="Tungtrongchitr A."/>
            <person name="Zhong N."/>
            <person name="Liu Z."/>
            <person name="Tsui S."/>
        </authorList>
    </citation>
    <scope>NUCLEOTIDE SEQUENCE</scope>
    <source>
        <strain evidence="8">Derf</strain>
        <tissue evidence="8">Whole organism</tissue>
    </source>
</reference>
<feature type="domain" description="G-protein coupled receptors family 2 profile 2" evidence="7">
    <location>
        <begin position="67"/>
        <end position="253"/>
    </location>
</feature>
<feature type="region of interest" description="Disordered" evidence="5">
    <location>
        <begin position="263"/>
        <end position="298"/>
    </location>
</feature>
<dbReference type="Proteomes" id="UP000790347">
    <property type="component" value="Unassembled WGS sequence"/>
</dbReference>
<dbReference type="GO" id="GO:0016020">
    <property type="term" value="C:membrane"/>
    <property type="evidence" value="ECO:0007669"/>
    <property type="project" value="UniProtKB-SubCell"/>
</dbReference>
<feature type="compositionally biased region" description="Basic and acidic residues" evidence="5">
    <location>
        <begin position="270"/>
        <end position="298"/>
    </location>
</feature>
<gene>
    <name evidence="8" type="ORF">DERF_005075</name>
</gene>
<dbReference type="GO" id="GO:0007166">
    <property type="term" value="P:cell surface receptor signaling pathway"/>
    <property type="evidence" value="ECO:0007669"/>
    <property type="project" value="InterPro"/>
</dbReference>
<keyword evidence="4 6" id="KW-0472">Membrane</keyword>
<dbReference type="InterPro" id="IPR053231">
    <property type="entry name" value="GPCR_LN-TM7"/>
</dbReference>
<feature type="transmembrane region" description="Helical" evidence="6">
    <location>
        <begin position="231"/>
        <end position="254"/>
    </location>
</feature>
<evidence type="ECO:0000256" key="5">
    <source>
        <dbReference type="SAM" id="MobiDB-lite"/>
    </source>
</evidence>
<dbReference type="InterPro" id="IPR000832">
    <property type="entry name" value="GPCR_2_secretin-like"/>
</dbReference>
<dbReference type="AlphaFoldDB" id="A0A922I7F3"/>
<dbReference type="PANTHER" id="PTHR45902:SF4">
    <property type="entry name" value="G-PROTEIN COUPLED RECEPTORS FAMILY 2 PROFILE 2 DOMAIN-CONTAINING PROTEIN"/>
    <property type="match status" value="1"/>
</dbReference>
<evidence type="ECO:0000259" key="7">
    <source>
        <dbReference type="PROSITE" id="PS50261"/>
    </source>
</evidence>
<dbReference type="GO" id="GO:0004930">
    <property type="term" value="F:G protein-coupled receptor activity"/>
    <property type="evidence" value="ECO:0007669"/>
    <property type="project" value="InterPro"/>
</dbReference>
<comment type="caution">
    <text evidence="8">The sequence shown here is derived from an EMBL/GenBank/DDBJ whole genome shotgun (WGS) entry which is preliminary data.</text>
</comment>
<dbReference type="InterPro" id="IPR017981">
    <property type="entry name" value="GPCR_2-like_7TM"/>
</dbReference>
<feature type="transmembrane region" description="Helical" evidence="6">
    <location>
        <begin position="69"/>
        <end position="91"/>
    </location>
</feature>
<evidence type="ECO:0000256" key="2">
    <source>
        <dbReference type="ARBA" id="ARBA00022692"/>
    </source>
</evidence>
<evidence type="ECO:0000256" key="1">
    <source>
        <dbReference type="ARBA" id="ARBA00004141"/>
    </source>
</evidence>
<dbReference type="Pfam" id="PF00002">
    <property type="entry name" value="7tm_2"/>
    <property type="match status" value="1"/>
</dbReference>
<dbReference type="PROSITE" id="PS50261">
    <property type="entry name" value="G_PROTEIN_RECEP_F2_4"/>
    <property type="match status" value="1"/>
</dbReference>
<reference evidence="8" key="1">
    <citation type="submission" date="2013-05" db="EMBL/GenBank/DDBJ databases">
        <authorList>
            <person name="Yim A.K.Y."/>
            <person name="Chan T.F."/>
            <person name="Ji K.M."/>
            <person name="Liu X.Y."/>
            <person name="Zhou J.W."/>
            <person name="Li R.Q."/>
            <person name="Yang K.Y."/>
            <person name="Li J."/>
            <person name="Li M."/>
            <person name="Law P.T.W."/>
            <person name="Wu Y.L."/>
            <person name="Cai Z.L."/>
            <person name="Qin H."/>
            <person name="Bao Y."/>
            <person name="Leung R.K.K."/>
            <person name="Ng P.K.S."/>
            <person name="Zou J."/>
            <person name="Zhong X.J."/>
            <person name="Ran P.X."/>
            <person name="Zhong N.S."/>
            <person name="Liu Z.G."/>
            <person name="Tsui S.K.W."/>
        </authorList>
    </citation>
    <scope>NUCLEOTIDE SEQUENCE</scope>
    <source>
        <strain evidence="8">Derf</strain>
        <tissue evidence="8">Whole organism</tissue>
    </source>
</reference>
<feature type="transmembrane region" description="Helical" evidence="6">
    <location>
        <begin position="103"/>
        <end position="123"/>
    </location>
</feature>
<evidence type="ECO:0000256" key="4">
    <source>
        <dbReference type="ARBA" id="ARBA00023136"/>
    </source>
</evidence>
<organism evidence="8 9">
    <name type="scientific">Dermatophagoides farinae</name>
    <name type="common">American house dust mite</name>
    <dbReference type="NCBI Taxonomy" id="6954"/>
    <lineage>
        <taxon>Eukaryota</taxon>
        <taxon>Metazoa</taxon>
        <taxon>Ecdysozoa</taxon>
        <taxon>Arthropoda</taxon>
        <taxon>Chelicerata</taxon>
        <taxon>Arachnida</taxon>
        <taxon>Acari</taxon>
        <taxon>Acariformes</taxon>
        <taxon>Sarcoptiformes</taxon>
        <taxon>Astigmata</taxon>
        <taxon>Psoroptidia</taxon>
        <taxon>Analgoidea</taxon>
        <taxon>Pyroglyphidae</taxon>
        <taxon>Dermatophagoidinae</taxon>
        <taxon>Dermatophagoides</taxon>
    </lineage>
</organism>
<protein>
    <recommendedName>
        <fullName evidence="7">G-protein coupled receptors family 2 profile 2 domain-containing protein</fullName>
    </recommendedName>
</protein>
<feature type="transmembrane region" description="Helical" evidence="6">
    <location>
        <begin position="310"/>
        <end position="334"/>
    </location>
</feature>
<evidence type="ECO:0000256" key="3">
    <source>
        <dbReference type="ARBA" id="ARBA00022989"/>
    </source>
</evidence>
<sequence length="428" mass="49239">MNNNVTDTTESIDPIREFCSYFDRLLNSHVDNNNDHHRPTISTSISTASKTMKTSLSTALYELNNDQRIALEMSVITSLLALIISFAVYCILPSLRTVPGKCLMGLISSEFVSNLLIFIAINLPRGQPKIVCVTITIFLHYFLLSILSWTNLIAFDILRKVRIPTLVLRGVIRYFLMAYIVPIMIISIALALDFLHYLNYNGSKIVNKILSFRPNYGANNYCGISNVRAHFLFVVLPICLSFCFNVFTLIAAILRIKTSTLGPSRPSISKNEDHHSNRHDYSSRSRSRSRDRDRDRSRPMMASNSFQHRIVWYLKIFILLGVLNLFTFIGNAFLNNCQVANFWSLMLLSSHGKCTCIFIAFVCKKPIFRQLHRQFRSDYSRTSGVVHNSHKFDSSRQQTIRKNEDEQDQADDQNKDERNRYEKSAQYI</sequence>
<name>A0A922I7F3_DERFA</name>
<keyword evidence="3 6" id="KW-1133">Transmembrane helix</keyword>
<accession>A0A922I7F3</accession>